<evidence type="ECO:0000256" key="6">
    <source>
        <dbReference type="SAM" id="SignalP"/>
    </source>
</evidence>
<evidence type="ECO:0000256" key="2">
    <source>
        <dbReference type="ARBA" id="ARBA00022723"/>
    </source>
</evidence>
<evidence type="ECO:0000256" key="5">
    <source>
        <dbReference type="PIRSR" id="PIRSR604294-1"/>
    </source>
</evidence>
<dbReference type="OrthoDB" id="972944at2"/>
<proteinExistence type="inferred from homology"/>
<dbReference type="AlphaFoldDB" id="A0A222FJQ3"/>
<gene>
    <name evidence="7" type="ORF">CHH28_09045</name>
</gene>
<keyword evidence="3" id="KW-0560">Oxidoreductase</keyword>
<dbReference type="InterPro" id="IPR004294">
    <property type="entry name" value="Carotenoid_Oase"/>
</dbReference>
<evidence type="ECO:0000256" key="3">
    <source>
        <dbReference type="ARBA" id="ARBA00023002"/>
    </source>
</evidence>
<evidence type="ECO:0000313" key="8">
    <source>
        <dbReference type="Proteomes" id="UP000202440"/>
    </source>
</evidence>
<dbReference type="PANTHER" id="PTHR10543">
    <property type="entry name" value="BETA-CAROTENE DIOXYGENASE"/>
    <property type="match status" value="1"/>
</dbReference>
<protein>
    <submittedName>
        <fullName evidence="7">Uncharacterized protein</fullName>
    </submittedName>
</protein>
<reference evidence="7 8" key="1">
    <citation type="submission" date="2017-07" db="EMBL/GenBank/DDBJ databases">
        <title>Annotated genome sequence of Bacterioplanes sanyensis isolated from Red Sea.</title>
        <authorList>
            <person name="Rehman Z.U."/>
        </authorList>
    </citation>
    <scope>NUCLEOTIDE SEQUENCE [LARGE SCALE GENOMIC DNA]</scope>
    <source>
        <strain evidence="7 8">NV9</strain>
    </source>
</reference>
<dbReference type="EMBL" id="CP022530">
    <property type="protein sequence ID" value="ASP38816.1"/>
    <property type="molecule type" value="Genomic_DNA"/>
</dbReference>
<name>A0A222FJQ3_9GAMM</name>
<evidence type="ECO:0000313" key="7">
    <source>
        <dbReference type="EMBL" id="ASP38816.1"/>
    </source>
</evidence>
<dbReference type="Proteomes" id="UP000202440">
    <property type="component" value="Chromosome"/>
</dbReference>
<dbReference type="PANTHER" id="PTHR10543:SF89">
    <property type="entry name" value="CAROTENOID 9,10(9',10')-CLEAVAGE DIOXYGENASE 1"/>
    <property type="match status" value="1"/>
</dbReference>
<evidence type="ECO:0000256" key="1">
    <source>
        <dbReference type="ARBA" id="ARBA00006787"/>
    </source>
</evidence>
<comment type="cofactor">
    <cofactor evidence="5">
        <name>Fe(2+)</name>
        <dbReference type="ChEBI" id="CHEBI:29033"/>
    </cofactor>
    <text evidence="5">Binds 1 Fe(2+) ion per subunit.</text>
</comment>
<dbReference type="GO" id="GO:0046872">
    <property type="term" value="F:metal ion binding"/>
    <property type="evidence" value="ECO:0007669"/>
    <property type="project" value="UniProtKB-KW"/>
</dbReference>
<feature type="binding site" evidence="5">
    <location>
        <position position="566"/>
    </location>
    <ligand>
        <name>Fe cation</name>
        <dbReference type="ChEBI" id="CHEBI:24875"/>
        <note>catalytic</note>
    </ligand>
</feature>
<comment type="similarity">
    <text evidence="1">Belongs to the carotenoid oxygenase family.</text>
</comment>
<dbReference type="RefSeq" id="WP_094060002.1">
    <property type="nucleotide sequence ID" value="NZ_CP022530.1"/>
</dbReference>
<feature type="signal peptide" evidence="6">
    <location>
        <begin position="1"/>
        <end position="22"/>
    </location>
</feature>
<keyword evidence="4 5" id="KW-0408">Iron</keyword>
<dbReference type="Pfam" id="PF03055">
    <property type="entry name" value="RPE65"/>
    <property type="match status" value="1"/>
</dbReference>
<evidence type="ECO:0000256" key="4">
    <source>
        <dbReference type="ARBA" id="ARBA00023004"/>
    </source>
</evidence>
<dbReference type="GO" id="GO:0010436">
    <property type="term" value="F:carotenoid dioxygenase activity"/>
    <property type="evidence" value="ECO:0007669"/>
    <property type="project" value="TreeGrafter"/>
</dbReference>
<keyword evidence="2 5" id="KW-0479">Metal-binding</keyword>
<sequence length="613" mass="69611">MKRRDFLKVAAATPLLPSTALAHSELVESSFPRSIMHGSLQASSGTLDLLEGNIPQDMYGHVFIAEGIPLETNHLSPNGRGAVTRLDIGSGKIDFTRKMIDTPSAILQSHITHGLDKFNLMGGTIYQSLTLGYMNYCNTAPNYMGNNRFAFSYEGGTPFEFDATTLDLVTPIGMPDEWKSSLPPFIDALTPKKHLFPQVRTTGHPFFDLERQECFTINYGGNVGTMGRKDAFLHLIYWDLNGQLQRWNIVDRLGNNAWLETTSHSLGVTRNHILIFQTAARVEATRILGTTIVTPQQHKTPVWIIRKRDLLSAQPHVIADYIELDFDTSDIMCDFDDSHGEITLYGQYLGAMDKSEQLFNWERLYFGGRVERELSGYPVAPVDVGGLVRARIWVSDSHAEEIKQDFHVIRDERLLWDMNDPAYRGHFQFPEKFEHIYWSAIGYRPEHLPRRVARAYEDYPGRLYDNESLPKQPIPSSIVHMDCQQMRITDSYTFPEDCVVRTPQFMARQGSTAQDDGYLFTAVVRKHPSSTDSNGKEYWFFDAKDLASGPLCKLAHQQLQFATTNHALWVGSIGPRPSGIYKANYGDFLRQKQPLHSRKVRDLIDSHLLPQFG</sequence>
<dbReference type="KEGG" id="bsan:CHH28_09045"/>
<feature type="chain" id="PRO_5012601021" evidence="6">
    <location>
        <begin position="23"/>
        <end position="613"/>
    </location>
</feature>
<keyword evidence="8" id="KW-1185">Reference proteome</keyword>
<keyword evidence="6" id="KW-0732">Signal</keyword>
<dbReference type="GO" id="GO:0016121">
    <property type="term" value="P:carotene catabolic process"/>
    <property type="evidence" value="ECO:0007669"/>
    <property type="project" value="TreeGrafter"/>
</dbReference>
<organism evidence="7 8">
    <name type="scientific">Bacterioplanes sanyensis</name>
    <dbReference type="NCBI Taxonomy" id="1249553"/>
    <lineage>
        <taxon>Bacteria</taxon>
        <taxon>Pseudomonadati</taxon>
        <taxon>Pseudomonadota</taxon>
        <taxon>Gammaproteobacteria</taxon>
        <taxon>Oceanospirillales</taxon>
        <taxon>Oceanospirillaceae</taxon>
        <taxon>Bacterioplanes</taxon>
    </lineage>
</organism>
<accession>A0A222FJQ3</accession>